<accession>A0A0C5VFC7</accession>
<dbReference type="AlphaFoldDB" id="A0A0C5VFC7"/>
<dbReference type="Proteomes" id="UP000032266">
    <property type="component" value="Chromosome"/>
</dbReference>
<keyword evidence="1" id="KW-0472">Membrane</keyword>
<name>A0A0C5VFC7_9GAMM</name>
<dbReference type="EMBL" id="CP007142">
    <property type="protein sequence ID" value="AJQ97975.1"/>
    <property type="molecule type" value="Genomic_DNA"/>
</dbReference>
<gene>
    <name evidence="2" type="ORF">YC6258_05951</name>
</gene>
<keyword evidence="1" id="KW-0812">Transmembrane</keyword>
<organism evidence="2 3">
    <name type="scientific">Gynuella sunshinyii YC6258</name>
    <dbReference type="NCBI Taxonomy" id="1445510"/>
    <lineage>
        <taxon>Bacteria</taxon>
        <taxon>Pseudomonadati</taxon>
        <taxon>Pseudomonadota</taxon>
        <taxon>Gammaproteobacteria</taxon>
        <taxon>Oceanospirillales</taxon>
        <taxon>Saccharospirillaceae</taxon>
        <taxon>Gynuella</taxon>
    </lineage>
</organism>
<evidence type="ECO:0000313" key="2">
    <source>
        <dbReference type="EMBL" id="AJQ97975.1"/>
    </source>
</evidence>
<evidence type="ECO:0000256" key="1">
    <source>
        <dbReference type="SAM" id="Phobius"/>
    </source>
</evidence>
<keyword evidence="3" id="KW-1185">Reference proteome</keyword>
<dbReference type="HOGENOM" id="CLU_3290428_0_0_6"/>
<evidence type="ECO:0000313" key="3">
    <source>
        <dbReference type="Proteomes" id="UP000032266"/>
    </source>
</evidence>
<proteinExistence type="predicted"/>
<feature type="transmembrane region" description="Helical" evidence="1">
    <location>
        <begin position="6"/>
        <end position="26"/>
    </location>
</feature>
<dbReference type="STRING" id="1445510.YC6258_05951"/>
<sequence length="40" mass="4563">MQNCQIFFALFAIFCIIVQTIVRELLSRSFFSGSSDSSKQ</sequence>
<dbReference type="KEGG" id="gsn:YC6258_05951"/>
<protein>
    <submittedName>
        <fullName evidence="2">Uncharacterized protein</fullName>
    </submittedName>
</protein>
<keyword evidence="1" id="KW-1133">Transmembrane helix</keyword>
<reference evidence="2 3" key="1">
    <citation type="submission" date="2014-01" db="EMBL/GenBank/DDBJ databases">
        <title>Full genme sequencing of cellulolytic bacterium Gynuella sunshinyii YC6258T gen. nov., sp. nov.</title>
        <authorList>
            <person name="Khan H."/>
            <person name="Chung E.J."/>
            <person name="Chung Y.R."/>
        </authorList>
    </citation>
    <scope>NUCLEOTIDE SEQUENCE [LARGE SCALE GENOMIC DNA]</scope>
    <source>
        <strain evidence="2 3">YC6258</strain>
    </source>
</reference>